<gene>
    <name evidence="2" type="ORF">FYK55_22015</name>
</gene>
<dbReference type="InterPro" id="IPR034074">
    <property type="entry name" value="Y4bN_pept_dom"/>
</dbReference>
<evidence type="ECO:0000313" key="2">
    <source>
        <dbReference type="EMBL" id="KAA5540000.1"/>
    </source>
</evidence>
<sequence>MADLPHLFPRGTAQREDYKFPYKPRFGTFPTPPRDRRPHATQLADDIGEVVKAEEAVLALPDDQKPKGRVIEFLSEPDFPLKLESLDYRPSGIEIRAVKVDNDKRMRAAVFVPDGKLTHFIGRLEKYATQNTKSGSPKNQALIESISRIRIATLETFWNDAGVLPTDLESELWWEIWLSQTGPEDVVSDFRQRASQSGVVVADAEIRFPERCVVLVRASFRQLSSIKNLFDVLAELRLGKLLAGEVLALPPSDQADIVDDALSQIEFATPSAPTVCHLDTGVNRSHPLLRDALAESNTISVDPSWNSADRHGHGTEMAGIALYGCLTSILKHSGILTLEHNLESVKMFRHSYSTEEELWGALTAQAVSRIEIANPDQIQRVYCLTLAASARDEGFPSSWSASIDQLAAGVFYDDDGSFHGDDSRRLIVASAGNLPLAGRSQYPDRNLVSGIEDPGQSWNALTIGGMTDLHSIITDDIAGWQPLARPGGLSPASRTSVSWDDKSWPVKPDVVFEAGNMARHPESGDVDFVDDLSLLTTRISPDGALFTTTGDTSGATAMAARFMARLWSRYPNLRPETIRALTVHSARHSPEMLRMTCEGNREAILRCFGWGAPNFAKASASTLNAATMVIESQLQPFQIREDKTDATKDMHLHHLPWPKDVLLSLGDTQVAMRITLSYFVEPSPGRVGWKRKHRYQSHGLRFDVKRPTDNDAEFLRRITAASDNDEEYPSESDDRDWRWGRQLRCKGSIHCDVWSGIAADLAASGVIAVYPVTGWWRERKHLGQTNRIAKYSMVVSIETERTDVDLYTPIEQAIAITNPST</sequence>
<dbReference type="GO" id="GO:0004252">
    <property type="term" value="F:serine-type endopeptidase activity"/>
    <property type="evidence" value="ECO:0007669"/>
    <property type="project" value="InterPro"/>
</dbReference>
<dbReference type="Proteomes" id="UP000324479">
    <property type="component" value="Unassembled WGS sequence"/>
</dbReference>
<dbReference type="SUPFAM" id="SSF52743">
    <property type="entry name" value="Subtilisin-like"/>
    <property type="match status" value="1"/>
</dbReference>
<organism evidence="2 3">
    <name type="scientific">Roseiconus nitratireducens</name>
    <dbReference type="NCBI Taxonomy" id="2605748"/>
    <lineage>
        <taxon>Bacteria</taxon>
        <taxon>Pseudomonadati</taxon>
        <taxon>Planctomycetota</taxon>
        <taxon>Planctomycetia</taxon>
        <taxon>Pirellulales</taxon>
        <taxon>Pirellulaceae</taxon>
        <taxon>Roseiconus</taxon>
    </lineage>
</organism>
<dbReference type="CDD" id="cd04847">
    <property type="entry name" value="Peptidases_S8_Subtilisin_like_2"/>
    <property type="match status" value="1"/>
</dbReference>
<evidence type="ECO:0000259" key="1">
    <source>
        <dbReference type="Pfam" id="PF00082"/>
    </source>
</evidence>
<dbReference type="EMBL" id="VWOX01000015">
    <property type="protein sequence ID" value="KAA5540000.1"/>
    <property type="molecule type" value="Genomic_DNA"/>
</dbReference>
<dbReference type="RefSeq" id="WP_150078792.1">
    <property type="nucleotide sequence ID" value="NZ_VWOX01000015.1"/>
</dbReference>
<proteinExistence type="predicted"/>
<comment type="caution">
    <text evidence="2">The sequence shown here is derived from an EMBL/GenBank/DDBJ whole genome shotgun (WGS) entry which is preliminary data.</text>
</comment>
<feature type="domain" description="Peptidase S8/S53" evidence="1">
    <location>
        <begin position="273"/>
        <end position="611"/>
    </location>
</feature>
<keyword evidence="3" id="KW-1185">Reference proteome</keyword>
<evidence type="ECO:0000313" key="3">
    <source>
        <dbReference type="Proteomes" id="UP000324479"/>
    </source>
</evidence>
<reference evidence="2 3" key="1">
    <citation type="submission" date="2019-08" db="EMBL/GenBank/DDBJ databases">
        <authorList>
            <person name="Dhanesh K."/>
            <person name="Kumar G."/>
            <person name="Sasikala C."/>
            <person name="Venkata Ramana C."/>
        </authorList>
    </citation>
    <scope>NUCLEOTIDE SEQUENCE [LARGE SCALE GENOMIC DNA]</scope>
    <source>
        <strain evidence="2 3">JC645</strain>
    </source>
</reference>
<dbReference type="GO" id="GO:0006508">
    <property type="term" value="P:proteolysis"/>
    <property type="evidence" value="ECO:0007669"/>
    <property type="project" value="InterPro"/>
</dbReference>
<dbReference type="AlphaFoldDB" id="A0A5M6CZZ6"/>
<dbReference type="InterPro" id="IPR036852">
    <property type="entry name" value="Peptidase_S8/S53_dom_sf"/>
</dbReference>
<name>A0A5M6CZZ6_9BACT</name>
<dbReference type="InterPro" id="IPR000209">
    <property type="entry name" value="Peptidase_S8/S53_dom"/>
</dbReference>
<protein>
    <submittedName>
        <fullName evidence="2">S8 family peptidase</fullName>
    </submittedName>
</protein>
<accession>A0A5M6CZZ6</accession>
<dbReference type="Gene3D" id="3.40.50.200">
    <property type="entry name" value="Peptidase S8/S53 domain"/>
    <property type="match status" value="1"/>
</dbReference>
<dbReference type="Pfam" id="PF00082">
    <property type="entry name" value="Peptidase_S8"/>
    <property type="match status" value="1"/>
</dbReference>